<keyword evidence="2" id="KW-0472">Membrane</keyword>
<evidence type="ECO:0000313" key="4">
    <source>
        <dbReference type="Proteomes" id="UP000314294"/>
    </source>
</evidence>
<name>A0A4Z2FV34_9TELE</name>
<proteinExistence type="predicted"/>
<evidence type="ECO:0000256" key="2">
    <source>
        <dbReference type="SAM" id="Phobius"/>
    </source>
</evidence>
<feature type="region of interest" description="Disordered" evidence="1">
    <location>
        <begin position="1"/>
        <end position="31"/>
    </location>
</feature>
<accession>A0A4Z2FV34</accession>
<protein>
    <submittedName>
        <fullName evidence="3">Uncharacterized protein</fullName>
    </submittedName>
</protein>
<keyword evidence="4" id="KW-1185">Reference proteome</keyword>
<dbReference type="EMBL" id="SRLO01000888">
    <property type="protein sequence ID" value="TNN44715.1"/>
    <property type="molecule type" value="Genomic_DNA"/>
</dbReference>
<organism evidence="3 4">
    <name type="scientific">Liparis tanakae</name>
    <name type="common">Tanaka's snailfish</name>
    <dbReference type="NCBI Taxonomy" id="230148"/>
    <lineage>
        <taxon>Eukaryota</taxon>
        <taxon>Metazoa</taxon>
        <taxon>Chordata</taxon>
        <taxon>Craniata</taxon>
        <taxon>Vertebrata</taxon>
        <taxon>Euteleostomi</taxon>
        <taxon>Actinopterygii</taxon>
        <taxon>Neopterygii</taxon>
        <taxon>Teleostei</taxon>
        <taxon>Neoteleostei</taxon>
        <taxon>Acanthomorphata</taxon>
        <taxon>Eupercaria</taxon>
        <taxon>Perciformes</taxon>
        <taxon>Cottioidei</taxon>
        <taxon>Cottales</taxon>
        <taxon>Liparidae</taxon>
        <taxon>Liparis</taxon>
    </lineage>
</organism>
<keyword evidence="2" id="KW-1133">Transmembrane helix</keyword>
<keyword evidence="2" id="KW-0812">Transmembrane</keyword>
<evidence type="ECO:0000313" key="3">
    <source>
        <dbReference type="EMBL" id="TNN44715.1"/>
    </source>
</evidence>
<evidence type="ECO:0000256" key="1">
    <source>
        <dbReference type="SAM" id="MobiDB-lite"/>
    </source>
</evidence>
<comment type="caution">
    <text evidence="3">The sequence shown here is derived from an EMBL/GenBank/DDBJ whole genome shotgun (WGS) entry which is preliminary data.</text>
</comment>
<gene>
    <name evidence="3" type="ORF">EYF80_045097</name>
</gene>
<reference evidence="3 4" key="1">
    <citation type="submission" date="2019-03" db="EMBL/GenBank/DDBJ databases">
        <title>First draft genome of Liparis tanakae, snailfish: a comprehensive survey of snailfish specific genes.</title>
        <authorList>
            <person name="Kim W."/>
            <person name="Song I."/>
            <person name="Jeong J.-H."/>
            <person name="Kim D."/>
            <person name="Kim S."/>
            <person name="Ryu S."/>
            <person name="Song J.Y."/>
            <person name="Lee S.K."/>
        </authorList>
    </citation>
    <scope>NUCLEOTIDE SEQUENCE [LARGE SCALE GENOMIC DNA]</scope>
    <source>
        <tissue evidence="3">Muscle</tissue>
    </source>
</reference>
<dbReference type="Proteomes" id="UP000314294">
    <property type="component" value="Unassembled WGS sequence"/>
</dbReference>
<feature type="transmembrane region" description="Helical" evidence="2">
    <location>
        <begin position="68"/>
        <end position="88"/>
    </location>
</feature>
<dbReference type="AlphaFoldDB" id="A0A4Z2FV34"/>
<sequence length="105" mass="11312">MKRLPGPTGARRTRGDRSGTHRGPAGGSFRPLSVTRLLCRGAERRVDRGGRRSSSRCRKGPVCPGPTLLLLLLLLFILPLILLSTRSLSSAPASRRRAVPEDSAS</sequence>